<accession>A0A1E1LEW3</accession>
<reference evidence="4" key="1">
    <citation type="submission" date="2016-03" db="EMBL/GenBank/DDBJ databases">
        <authorList>
            <person name="Ploux O."/>
        </authorList>
    </citation>
    <scope>NUCLEOTIDE SEQUENCE [LARGE SCALE GENOMIC DNA]</scope>
    <source>
        <strain evidence="4">UK7</strain>
    </source>
</reference>
<protein>
    <recommendedName>
        <fullName evidence="5">MARVEL domain-containing protein</fullName>
    </recommendedName>
</protein>
<evidence type="ECO:0000256" key="2">
    <source>
        <dbReference type="SAM" id="Phobius"/>
    </source>
</evidence>
<feature type="transmembrane region" description="Helical" evidence="2">
    <location>
        <begin position="46"/>
        <end position="65"/>
    </location>
</feature>
<evidence type="ECO:0000313" key="3">
    <source>
        <dbReference type="EMBL" id="CZT09027.1"/>
    </source>
</evidence>
<feature type="region of interest" description="Disordered" evidence="1">
    <location>
        <begin position="147"/>
        <end position="171"/>
    </location>
</feature>
<dbReference type="InParanoid" id="A0A1E1LEW3"/>
<dbReference type="Proteomes" id="UP000178129">
    <property type="component" value="Unassembled WGS sequence"/>
</dbReference>
<name>A0A1E1LEW3_9HELO</name>
<dbReference type="AlphaFoldDB" id="A0A1E1LEW3"/>
<dbReference type="EMBL" id="FJUW01000048">
    <property type="protein sequence ID" value="CZT09027.1"/>
    <property type="molecule type" value="Genomic_DNA"/>
</dbReference>
<evidence type="ECO:0000313" key="4">
    <source>
        <dbReference type="Proteomes" id="UP000178129"/>
    </source>
</evidence>
<keyword evidence="4" id="KW-1185">Reference proteome</keyword>
<comment type="caution">
    <text evidence="3">The sequence shown here is derived from an EMBL/GenBank/DDBJ whole genome shotgun (WGS) entry which is preliminary data.</text>
</comment>
<gene>
    <name evidence="3" type="ORF">RCO7_15002</name>
</gene>
<keyword evidence="2" id="KW-1133">Transmembrane helix</keyword>
<evidence type="ECO:0008006" key="5">
    <source>
        <dbReference type="Google" id="ProtNLM"/>
    </source>
</evidence>
<sequence>MSRSLGQQMVRSIGLFQALVAIPALFILGEWALYSLFTYNVLIYDFIASICNTIFAAGILFIVLVQRKVDTTPLVTLYLELAKSGFATASWLWLLLDTAFGPNRYSSEEPARGPRIARVIISIIVLLIAFYPSLLYAMVEAKRPRTNDVEGVEEQGQTQAEVRGEREPLLG</sequence>
<feature type="compositionally biased region" description="Basic and acidic residues" evidence="1">
    <location>
        <begin position="162"/>
        <end position="171"/>
    </location>
</feature>
<organism evidence="3 4">
    <name type="scientific">Rhynchosporium graminicola</name>
    <dbReference type="NCBI Taxonomy" id="2792576"/>
    <lineage>
        <taxon>Eukaryota</taxon>
        <taxon>Fungi</taxon>
        <taxon>Dikarya</taxon>
        <taxon>Ascomycota</taxon>
        <taxon>Pezizomycotina</taxon>
        <taxon>Leotiomycetes</taxon>
        <taxon>Helotiales</taxon>
        <taxon>Ploettnerulaceae</taxon>
        <taxon>Rhynchosporium</taxon>
    </lineage>
</organism>
<feature type="transmembrane region" description="Helical" evidence="2">
    <location>
        <begin position="12"/>
        <end position="34"/>
    </location>
</feature>
<keyword evidence="2" id="KW-0472">Membrane</keyword>
<proteinExistence type="predicted"/>
<feature type="transmembrane region" description="Helical" evidence="2">
    <location>
        <begin position="116"/>
        <end position="137"/>
    </location>
</feature>
<feature type="transmembrane region" description="Helical" evidence="2">
    <location>
        <begin position="77"/>
        <end position="96"/>
    </location>
</feature>
<keyword evidence="2" id="KW-0812">Transmembrane</keyword>
<evidence type="ECO:0000256" key="1">
    <source>
        <dbReference type="SAM" id="MobiDB-lite"/>
    </source>
</evidence>